<comment type="caution">
    <text evidence="1">The sequence shown here is derived from an EMBL/GenBank/DDBJ whole genome shotgun (WGS) entry which is preliminary data.</text>
</comment>
<organism evidence="1 2">
    <name type="scientific">Chaetoceros tenuissimus</name>
    <dbReference type="NCBI Taxonomy" id="426638"/>
    <lineage>
        <taxon>Eukaryota</taxon>
        <taxon>Sar</taxon>
        <taxon>Stramenopiles</taxon>
        <taxon>Ochrophyta</taxon>
        <taxon>Bacillariophyta</taxon>
        <taxon>Coscinodiscophyceae</taxon>
        <taxon>Chaetocerotophycidae</taxon>
        <taxon>Chaetocerotales</taxon>
        <taxon>Chaetocerotaceae</taxon>
        <taxon>Chaetoceros</taxon>
    </lineage>
</organism>
<dbReference type="EMBL" id="BLLK01000038">
    <property type="protein sequence ID" value="GFH49440.1"/>
    <property type="molecule type" value="Genomic_DNA"/>
</dbReference>
<keyword evidence="2" id="KW-1185">Reference proteome</keyword>
<dbReference type="Proteomes" id="UP001054902">
    <property type="component" value="Unassembled WGS sequence"/>
</dbReference>
<evidence type="ECO:0000313" key="1">
    <source>
        <dbReference type="EMBL" id="GFH49440.1"/>
    </source>
</evidence>
<proteinExistence type="predicted"/>
<accession>A0AAD3CRC6</accession>
<dbReference type="AlphaFoldDB" id="A0AAD3CRC6"/>
<evidence type="ECO:0000313" key="2">
    <source>
        <dbReference type="Proteomes" id="UP001054902"/>
    </source>
</evidence>
<protein>
    <submittedName>
        <fullName evidence="1">Uncharacterized protein</fullName>
    </submittedName>
</protein>
<reference evidence="1 2" key="1">
    <citation type="journal article" date="2021" name="Sci. Rep.">
        <title>The genome of the diatom Chaetoceros tenuissimus carries an ancient integrated fragment of an extant virus.</title>
        <authorList>
            <person name="Hongo Y."/>
            <person name="Kimura K."/>
            <person name="Takaki Y."/>
            <person name="Yoshida Y."/>
            <person name="Baba S."/>
            <person name="Kobayashi G."/>
            <person name="Nagasaki K."/>
            <person name="Hano T."/>
            <person name="Tomaru Y."/>
        </authorList>
    </citation>
    <scope>NUCLEOTIDE SEQUENCE [LARGE SCALE GENOMIC DNA]</scope>
    <source>
        <strain evidence="1 2">NIES-3715</strain>
    </source>
</reference>
<name>A0AAD3CRC6_9STRA</name>
<gene>
    <name evidence="1" type="ORF">CTEN210_05916</name>
</gene>
<sequence length="555" mass="60970">MKTTLKKSKRLVIIVASTALVYALLGGKTNGLLTRQLEEQQAAPKPILGGIPLNMQGAPGVINPAAPQGPMGTAAATGGVMTQSQVPNAQSSVGAVPGVTSASQSAQFVSNPAQNMARYPANPATIPANVNGAMAAAIGTPIYATKGVLPGAAGVSSSQNPEQNTVEAAKPSMIGENAQSAMATAIETPMEKPVMTGQMNEVMPPNQENNEVMPPNQENNEVMPPNLENNEVMPPNPENNEAMPNNVEAAGVEMHEKALEDTQPAMEQPEVQQAMEVVEPELEVTDIPVEVINDERPIMHTFYHPVDAEGCCGMSAEAHLNLLRAWEDSWQAAGWRTRVLRGEDAHKHPDFDRLNNKLIELEVDPYNRRCFWRWLAMASDEINGGWMSDYDVFPLTLTAEKGLELQDEGFQTWAAHVPALIHADKESWNKIINMMIDEIPTDFPPGSAYITDMNMLQFLHFSKKKKEMNVTTWKMFVNPGFPYKPERDGTLAEIWCEKAQKALAAHLSHHDVIEAMEKFHNYPYVEGLEPSQHTEKRGPAARRMMADYHNICLQQ</sequence>